<keyword evidence="2" id="KW-1185">Reference proteome</keyword>
<dbReference type="EMBL" id="FTOL01000004">
    <property type="protein sequence ID" value="SIT05052.1"/>
    <property type="molecule type" value="Genomic_DNA"/>
</dbReference>
<evidence type="ECO:0000313" key="1">
    <source>
        <dbReference type="EMBL" id="SIT05052.1"/>
    </source>
</evidence>
<organism evidence="1 2">
    <name type="scientific">Chryseobacterium ureilyticum</name>
    <dbReference type="NCBI Taxonomy" id="373668"/>
    <lineage>
        <taxon>Bacteria</taxon>
        <taxon>Pseudomonadati</taxon>
        <taxon>Bacteroidota</taxon>
        <taxon>Flavobacteriia</taxon>
        <taxon>Flavobacteriales</taxon>
        <taxon>Weeksellaceae</taxon>
        <taxon>Chryseobacterium group</taxon>
        <taxon>Chryseobacterium</taxon>
    </lineage>
</organism>
<name>A0A1N7P386_9FLAO</name>
<sequence>MIINIPHFKMMTKIEIIHVFTSISYQKSGPQPALYMFL</sequence>
<gene>
    <name evidence="1" type="ORF">SAMN05421786_104338</name>
</gene>
<proteinExistence type="predicted"/>
<evidence type="ECO:0000313" key="2">
    <source>
        <dbReference type="Proteomes" id="UP000186744"/>
    </source>
</evidence>
<protein>
    <submittedName>
        <fullName evidence="1">Uncharacterized protein</fullName>
    </submittedName>
</protein>
<accession>A0A1N7P386</accession>
<dbReference type="AlphaFoldDB" id="A0A1N7P386"/>
<dbReference type="Proteomes" id="UP000186744">
    <property type="component" value="Unassembled WGS sequence"/>
</dbReference>
<reference evidence="2" key="1">
    <citation type="submission" date="2017-01" db="EMBL/GenBank/DDBJ databases">
        <authorList>
            <person name="Varghese N."/>
            <person name="Submissions S."/>
        </authorList>
    </citation>
    <scope>NUCLEOTIDE SEQUENCE [LARGE SCALE GENOMIC DNA]</scope>
    <source>
        <strain evidence="2">DSM 18017</strain>
    </source>
</reference>